<dbReference type="GO" id="GO:0003677">
    <property type="term" value="F:DNA binding"/>
    <property type="evidence" value="ECO:0007669"/>
    <property type="project" value="InterPro"/>
</dbReference>
<keyword evidence="1" id="KW-1133">Transmembrane helix</keyword>
<dbReference type="Gene3D" id="2.40.50.1020">
    <property type="entry name" value="LytTr DNA-binding domain"/>
    <property type="match status" value="1"/>
</dbReference>
<evidence type="ECO:0000313" key="4">
    <source>
        <dbReference type="Proteomes" id="UP000193335"/>
    </source>
</evidence>
<reference evidence="3 4" key="1">
    <citation type="submission" date="2017-03" db="EMBL/GenBank/DDBJ databases">
        <title>Whole genome sequences of fourteen strains of Bradyrhizobium canariense and one strain of Bradyrhizobium japonicum isolated from Lupinus (Papilionoideae: Genisteae) species in Algeria.</title>
        <authorList>
            <person name="Crovadore J."/>
            <person name="Chekireb D."/>
            <person name="Brachmann A."/>
            <person name="Chablais R."/>
            <person name="Cochard B."/>
            <person name="Lefort F."/>
        </authorList>
    </citation>
    <scope>NUCLEOTIDE SEQUENCE [LARGE SCALE GENOMIC DNA]</scope>
    <source>
        <strain evidence="3 4">UBMA197</strain>
    </source>
</reference>
<proteinExistence type="predicted"/>
<feature type="transmembrane region" description="Helical" evidence="1">
    <location>
        <begin position="113"/>
        <end position="135"/>
    </location>
</feature>
<feature type="transmembrane region" description="Helical" evidence="1">
    <location>
        <begin position="81"/>
        <end position="101"/>
    </location>
</feature>
<evidence type="ECO:0000313" key="3">
    <source>
        <dbReference type="EMBL" id="OSJ31407.1"/>
    </source>
</evidence>
<protein>
    <recommendedName>
        <fullName evidence="2">HTH LytTR-type domain-containing protein</fullName>
    </recommendedName>
</protein>
<sequence>MPEPDRGVGLAGGDCDEYGEKICNRVAHGNLSASGTPRIQQTAQACASTCSPTGEWVRRRANRHYNGLMSEARRSDFLRDWAVDLAIASVCAIFFGLIGPFGSYLNGPTWQRVVFQLACFLPGILLFGSLIRVVLRLRLNPAMTWMSIFLGVVILNAPFQIWVASIAVSIWPFLKILRPLDWYLQGLITALPIVLGFTLLMQARLHRRQQAKEAGEAPPTAFGLLGAPPSAVLCLQMEDHYVRVHTAGNSRLVLATLNQAMMALENADGLQVHRSWWVARKAVVRAVTEGRNLRLQLVNGITAPVARSAVAIVREAGWLTNESSTGGRSPETEILPL</sequence>
<dbReference type="AlphaFoldDB" id="A0A1Y2JLN8"/>
<dbReference type="EMBL" id="NAFL01000256">
    <property type="protein sequence ID" value="OSJ31407.1"/>
    <property type="molecule type" value="Genomic_DNA"/>
</dbReference>
<comment type="caution">
    <text evidence="3">The sequence shown here is derived from an EMBL/GenBank/DDBJ whole genome shotgun (WGS) entry which is preliminary data.</text>
</comment>
<feature type="transmembrane region" description="Helical" evidence="1">
    <location>
        <begin position="182"/>
        <end position="200"/>
    </location>
</feature>
<keyword evidence="1" id="KW-0812">Transmembrane</keyword>
<dbReference type="InterPro" id="IPR007492">
    <property type="entry name" value="LytTR_DNA-bd_dom"/>
</dbReference>
<dbReference type="PROSITE" id="PS50930">
    <property type="entry name" value="HTH_LYTTR"/>
    <property type="match status" value="1"/>
</dbReference>
<feature type="transmembrane region" description="Helical" evidence="1">
    <location>
        <begin position="147"/>
        <end position="170"/>
    </location>
</feature>
<evidence type="ECO:0000259" key="2">
    <source>
        <dbReference type="PROSITE" id="PS50930"/>
    </source>
</evidence>
<dbReference type="Proteomes" id="UP000193335">
    <property type="component" value="Unassembled WGS sequence"/>
</dbReference>
<organism evidence="3 4">
    <name type="scientific">Bradyrhizobium japonicum</name>
    <dbReference type="NCBI Taxonomy" id="375"/>
    <lineage>
        <taxon>Bacteria</taxon>
        <taxon>Pseudomonadati</taxon>
        <taxon>Pseudomonadota</taxon>
        <taxon>Alphaproteobacteria</taxon>
        <taxon>Hyphomicrobiales</taxon>
        <taxon>Nitrobacteraceae</taxon>
        <taxon>Bradyrhizobium</taxon>
    </lineage>
</organism>
<dbReference type="SMART" id="SM00850">
    <property type="entry name" value="LytTR"/>
    <property type="match status" value="1"/>
</dbReference>
<keyword evidence="1" id="KW-0472">Membrane</keyword>
<dbReference type="Pfam" id="PF04397">
    <property type="entry name" value="LytTR"/>
    <property type="match status" value="1"/>
</dbReference>
<name>A0A1Y2JLN8_BRAJP</name>
<feature type="domain" description="HTH LytTR-type" evidence="2">
    <location>
        <begin position="228"/>
        <end position="319"/>
    </location>
</feature>
<evidence type="ECO:0000256" key="1">
    <source>
        <dbReference type="SAM" id="Phobius"/>
    </source>
</evidence>
<gene>
    <name evidence="3" type="ORF">BSZ19_22160</name>
</gene>
<accession>A0A1Y2JLN8</accession>